<dbReference type="InterPro" id="IPR035649">
    <property type="entry name" value="EFG_V"/>
</dbReference>
<dbReference type="NCBIfam" id="TIGR00484">
    <property type="entry name" value="EF-G"/>
    <property type="match status" value="1"/>
</dbReference>
<dbReference type="InterPro" id="IPR041095">
    <property type="entry name" value="EFG_II"/>
</dbReference>
<reference evidence="10 11" key="1">
    <citation type="submission" date="2024-06" db="EMBL/GenBank/DDBJ databases">
        <title>The Natural Products Discovery Center: Release of the First 8490 Sequenced Strains for Exploring Actinobacteria Biosynthetic Diversity.</title>
        <authorList>
            <person name="Kalkreuter E."/>
            <person name="Kautsar S.A."/>
            <person name="Yang D."/>
            <person name="Bader C.D."/>
            <person name="Teijaro C.N."/>
            <person name="Fluegel L."/>
            <person name="Davis C.M."/>
            <person name="Simpson J.R."/>
            <person name="Lauterbach L."/>
            <person name="Steele A.D."/>
            <person name="Gui C."/>
            <person name="Meng S."/>
            <person name="Li G."/>
            <person name="Viehrig K."/>
            <person name="Ye F."/>
            <person name="Su P."/>
            <person name="Kiefer A.F."/>
            <person name="Nichols A."/>
            <person name="Cepeda A.J."/>
            <person name="Yan W."/>
            <person name="Fan B."/>
            <person name="Jiang Y."/>
            <person name="Adhikari A."/>
            <person name="Zheng C.-J."/>
            <person name="Schuster L."/>
            <person name="Cowan T.M."/>
            <person name="Smanski M.J."/>
            <person name="Chevrette M.G."/>
            <person name="De Carvalho L.P.S."/>
            <person name="Shen B."/>
        </authorList>
    </citation>
    <scope>NUCLEOTIDE SEQUENCE [LARGE SCALE GENOMIC DNA]</scope>
    <source>
        <strain evidence="10 11">NPDC052347</strain>
    </source>
</reference>
<keyword evidence="4 7" id="KW-0648">Protein biosynthesis</keyword>
<dbReference type="InterPro" id="IPR031157">
    <property type="entry name" value="G_TR_CS"/>
</dbReference>
<dbReference type="InterPro" id="IPR004540">
    <property type="entry name" value="Transl_elong_EFG/EF2"/>
</dbReference>
<name>A0ABV3K5K1_STRON</name>
<dbReference type="SMART" id="SM00838">
    <property type="entry name" value="EFG_C"/>
    <property type="match status" value="1"/>
</dbReference>
<dbReference type="Pfam" id="PF22042">
    <property type="entry name" value="EF-G_D2"/>
    <property type="match status" value="1"/>
</dbReference>
<dbReference type="InterPro" id="IPR014721">
    <property type="entry name" value="Ribsml_uS5_D2-typ_fold_subgr"/>
</dbReference>
<dbReference type="NCBIfam" id="TIGR00231">
    <property type="entry name" value="small_GTP"/>
    <property type="match status" value="1"/>
</dbReference>
<evidence type="ECO:0000256" key="5">
    <source>
        <dbReference type="ARBA" id="ARBA00023134"/>
    </source>
</evidence>
<dbReference type="CDD" id="cd04088">
    <property type="entry name" value="EFG_mtEFG_II"/>
    <property type="match status" value="1"/>
</dbReference>
<dbReference type="Pfam" id="PF03764">
    <property type="entry name" value="EFG_IV"/>
    <property type="match status" value="1"/>
</dbReference>
<dbReference type="SUPFAM" id="SSF50447">
    <property type="entry name" value="Translation proteins"/>
    <property type="match status" value="1"/>
</dbReference>
<keyword evidence="5 7" id="KW-0342">GTP-binding</keyword>
<keyword evidence="3 7" id="KW-0251">Elongation factor</keyword>
<dbReference type="PROSITE" id="PS00301">
    <property type="entry name" value="G_TR_1"/>
    <property type="match status" value="1"/>
</dbReference>
<dbReference type="InterPro" id="IPR047872">
    <property type="entry name" value="EFG_IV"/>
</dbReference>
<dbReference type="Pfam" id="PF14492">
    <property type="entry name" value="EFG_III"/>
    <property type="match status" value="1"/>
</dbReference>
<dbReference type="InterPro" id="IPR000640">
    <property type="entry name" value="EFG_V-like"/>
</dbReference>
<evidence type="ECO:0000256" key="4">
    <source>
        <dbReference type="ARBA" id="ARBA00022917"/>
    </source>
</evidence>
<comment type="caution">
    <text evidence="10">The sequence shown here is derived from an EMBL/GenBank/DDBJ whole genome shotgun (WGS) entry which is preliminary data.</text>
</comment>
<evidence type="ECO:0000313" key="11">
    <source>
        <dbReference type="Proteomes" id="UP001552594"/>
    </source>
</evidence>
<dbReference type="InterPro" id="IPR035647">
    <property type="entry name" value="EFG_III/V"/>
</dbReference>
<comment type="similarity">
    <text evidence="1 7">Belongs to the TRAFAC class translation factor GTPase superfamily. Classic translation factor GTPase family. EF-G/EF-2 subfamily.</text>
</comment>
<accession>A0ABV3K5K1</accession>
<dbReference type="Pfam" id="PF00009">
    <property type="entry name" value="GTP_EFTU"/>
    <property type="match status" value="1"/>
</dbReference>
<dbReference type="SUPFAM" id="SSF54211">
    <property type="entry name" value="Ribosomal protein S5 domain 2-like"/>
    <property type="match status" value="1"/>
</dbReference>
<dbReference type="PRINTS" id="PR00315">
    <property type="entry name" value="ELONGATNFCT"/>
</dbReference>
<dbReference type="Proteomes" id="UP001552594">
    <property type="component" value="Unassembled WGS sequence"/>
</dbReference>
<keyword evidence="7" id="KW-0963">Cytoplasm</keyword>
<dbReference type="InterPro" id="IPR005517">
    <property type="entry name" value="Transl_elong_EFG/EF2_IV"/>
</dbReference>
<dbReference type="CDD" id="cd03713">
    <property type="entry name" value="EFG_mtEFG_C"/>
    <property type="match status" value="1"/>
</dbReference>
<sequence length="707" mass="77516">MATTSLDLAKVRNIGIMAHIDAGKTTTTERILFYTGVSYKIGEVHDGAATMDWMEQEQERGITITSAATTCHWPLENVDHTINIIDTPGHVDFTVEVERSLRVLDGAVTVFDGVAGVEPQSETVWRQADRYGVPRICFVNKLDRTGAEFHRCVDMIVDRLGAQPLVMQLPIGAEANFQGVVDLVRMKALVWSAEAAKGEMYDVVDIPATHTEAAEEWRGKLVEAVAENDEEIMELFLEGQEPTEEQLYAAIRRITIESGRSTEGTTVTPVFCGTAFKNKGVQPLLDAVVRYLPSPLDVEAIEGHAVNNPDEVVKRKPSDEEPLSALAFKIMSDPHLGKLTFVRVYSGRLESGSQVQNSVKGKKERIGKIYRMHANKREEIESVGAGDIVAVMGLKQTTTGETLCDAANQVILESMEFPAPVIQVAIEPKSKGDQEKLGVAIQRLAEEDPSFQVHTDEETGQTIIAGMGELHLEVLVDRMKREFRVEANVGKPQVAYRETIRKAVERVDYTHKKQTGGSGQFAKVQIAIEPLEGDGYEFENKVTGGRIPREYIPSVDAGCQEAMEFGVLAGYPLTGVKVTLLDGAFHDVDSSELAFKIAGSMAFKEGARKASPALLEPMMAVEVTTPEDYMGDVIGDINSRRGQIQAMEDRSGAKVVKGLVPLSEMFGYVGDLRSKTSGRASYSMQFDSYAEVPRNVAEEIIAKAKGE</sequence>
<evidence type="ECO:0000256" key="1">
    <source>
        <dbReference type="ARBA" id="ARBA00005870"/>
    </source>
</evidence>
<evidence type="ECO:0000256" key="6">
    <source>
        <dbReference type="ARBA" id="ARBA00024731"/>
    </source>
</evidence>
<feature type="domain" description="Tr-type G" evidence="9">
    <location>
        <begin position="9"/>
        <end position="296"/>
    </location>
</feature>
<dbReference type="CDD" id="cd01434">
    <property type="entry name" value="EFG_mtEFG1_IV"/>
    <property type="match status" value="1"/>
</dbReference>
<evidence type="ECO:0000256" key="3">
    <source>
        <dbReference type="ARBA" id="ARBA00022768"/>
    </source>
</evidence>
<dbReference type="InterPro" id="IPR027417">
    <property type="entry name" value="P-loop_NTPase"/>
</dbReference>
<dbReference type="PANTHER" id="PTHR43261:SF1">
    <property type="entry name" value="RIBOSOME-RELEASING FACTOR 2, MITOCHONDRIAL"/>
    <property type="match status" value="1"/>
</dbReference>
<dbReference type="CDD" id="cd16262">
    <property type="entry name" value="EFG_III"/>
    <property type="match status" value="1"/>
</dbReference>
<evidence type="ECO:0000259" key="9">
    <source>
        <dbReference type="PROSITE" id="PS51722"/>
    </source>
</evidence>
<dbReference type="CDD" id="cd01886">
    <property type="entry name" value="EF-G"/>
    <property type="match status" value="1"/>
</dbReference>
<dbReference type="SUPFAM" id="SSF52540">
    <property type="entry name" value="P-loop containing nucleoside triphosphate hydrolases"/>
    <property type="match status" value="1"/>
</dbReference>
<dbReference type="NCBIfam" id="NF009381">
    <property type="entry name" value="PRK12740.1-5"/>
    <property type="match status" value="1"/>
</dbReference>
<dbReference type="InterPro" id="IPR053905">
    <property type="entry name" value="EF-G-like_DII"/>
</dbReference>
<dbReference type="Gene3D" id="3.30.230.10">
    <property type="match status" value="1"/>
</dbReference>
<dbReference type="Pfam" id="PF00679">
    <property type="entry name" value="EFG_C"/>
    <property type="match status" value="1"/>
</dbReference>
<gene>
    <name evidence="7 10" type="primary">fusA</name>
    <name evidence="10" type="ORF">AB0L16_29075</name>
</gene>
<dbReference type="NCBIfam" id="NF009379">
    <property type="entry name" value="PRK12740.1-3"/>
    <property type="match status" value="1"/>
</dbReference>
<dbReference type="EMBL" id="JBFAUK010000032">
    <property type="protein sequence ID" value="MEV5510433.1"/>
    <property type="molecule type" value="Genomic_DNA"/>
</dbReference>
<evidence type="ECO:0000256" key="8">
    <source>
        <dbReference type="NCBIfam" id="TIGR00484"/>
    </source>
</evidence>
<comment type="subcellular location">
    <subcellularLocation>
        <location evidence="7">Cytoplasm</location>
    </subcellularLocation>
</comment>
<dbReference type="PROSITE" id="PS51722">
    <property type="entry name" value="G_TR_2"/>
    <property type="match status" value="1"/>
</dbReference>
<dbReference type="InterPro" id="IPR009022">
    <property type="entry name" value="EFG_III"/>
</dbReference>
<evidence type="ECO:0000256" key="7">
    <source>
        <dbReference type="HAMAP-Rule" id="MF_00054"/>
    </source>
</evidence>
<feature type="binding site" evidence="7">
    <location>
        <begin position="140"/>
        <end position="143"/>
    </location>
    <ligand>
        <name>GTP</name>
        <dbReference type="ChEBI" id="CHEBI:37565"/>
    </ligand>
</feature>
<comment type="function">
    <text evidence="6 7">Catalyzes the GTP-dependent ribosomal translocation step during translation elongation. During this step, the ribosome changes from the pre-translocational (PRE) to the post-translocational (POST) state as the newly formed A-site-bound peptidyl-tRNA and P-site-bound deacylated tRNA move to the P and E sites, respectively. Catalyzes the coordinated movement of the two tRNA molecules, the mRNA and conformational changes in the ribosome.</text>
</comment>
<evidence type="ECO:0000256" key="2">
    <source>
        <dbReference type="ARBA" id="ARBA00022741"/>
    </source>
</evidence>
<dbReference type="SUPFAM" id="SSF54980">
    <property type="entry name" value="EF-G C-terminal domain-like"/>
    <property type="match status" value="2"/>
</dbReference>
<feature type="binding site" evidence="7">
    <location>
        <begin position="86"/>
        <end position="90"/>
    </location>
    <ligand>
        <name>GTP</name>
        <dbReference type="ChEBI" id="CHEBI:37565"/>
    </ligand>
</feature>
<keyword evidence="2 7" id="KW-0547">Nucleotide-binding</keyword>
<dbReference type="InterPro" id="IPR009000">
    <property type="entry name" value="Transl_B-barrel_sf"/>
</dbReference>
<dbReference type="Gene3D" id="3.40.50.300">
    <property type="entry name" value="P-loop containing nucleotide triphosphate hydrolases"/>
    <property type="match status" value="1"/>
</dbReference>
<protein>
    <recommendedName>
        <fullName evidence="7 8">Elongation factor G</fullName>
        <shortName evidence="7">EF-G</shortName>
    </recommendedName>
</protein>
<dbReference type="PANTHER" id="PTHR43261">
    <property type="entry name" value="TRANSLATION ELONGATION FACTOR G-RELATED"/>
    <property type="match status" value="1"/>
</dbReference>
<dbReference type="Gene3D" id="3.30.70.240">
    <property type="match status" value="1"/>
</dbReference>
<proteinExistence type="inferred from homology"/>
<keyword evidence="11" id="KW-1185">Reference proteome</keyword>
<dbReference type="HAMAP" id="MF_00054_B">
    <property type="entry name" value="EF_G_EF_2_B"/>
    <property type="match status" value="1"/>
</dbReference>
<evidence type="ECO:0000313" key="10">
    <source>
        <dbReference type="EMBL" id="MEV5510433.1"/>
    </source>
</evidence>
<dbReference type="RefSeq" id="WP_109281743.1">
    <property type="nucleotide sequence ID" value="NZ_JBFAUK010000032.1"/>
</dbReference>
<dbReference type="SMART" id="SM00889">
    <property type="entry name" value="EFG_IV"/>
    <property type="match status" value="1"/>
</dbReference>
<dbReference type="InterPro" id="IPR020568">
    <property type="entry name" value="Ribosomal_Su5_D2-typ_SF"/>
</dbReference>
<feature type="binding site" evidence="7">
    <location>
        <begin position="18"/>
        <end position="25"/>
    </location>
    <ligand>
        <name>GTP</name>
        <dbReference type="ChEBI" id="CHEBI:37565"/>
    </ligand>
</feature>
<organism evidence="10 11">
    <name type="scientific">Streptomyces orinoci</name>
    <name type="common">Streptoverticillium orinoci</name>
    <dbReference type="NCBI Taxonomy" id="67339"/>
    <lineage>
        <taxon>Bacteria</taxon>
        <taxon>Bacillati</taxon>
        <taxon>Actinomycetota</taxon>
        <taxon>Actinomycetes</taxon>
        <taxon>Kitasatosporales</taxon>
        <taxon>Streptomycetaceae</taxon>
        <taxon>Streptomyces</taxon>
    </lineage>
</organism>
<dbReference type="Gene3D" id="3.30.70.870">
    <property type="entry name" value="Elongation Factor G (Translational Gtpase), domain 3"/>
    <property type="match status" value="1"/>
</dbReference>
<dbReference type="InterPro" id="IPR000795">
    <property type="entry name" value="T_Tr_GTP-bd_dom"/>
</dbReference>
<dbReference type="Gene3D" id="2.40.30.10">
    <property type="entry name" value="Translation factors"/>
    <property type="match status" value="1"/>
</dbReference>
<dbReference type="GO" id="GO:0003746">
    <property type="term" value="F:translation elongation factor activity"/>
    <property type="evidence" value="ECO:0007669"/>
    <property type="project" value="UniProtKB-KW"/>
</dbReference>
<dbReference type="InterPro" id="IPR005225">
    <property type="entry name" value="Small_GTP-bd"/>
</dbReference>